<proteinExistence type="predicted"/>
<dbReference type="Proteomes" id="UP001165085">
    <property type="component" value="Unassembled WGS sequence"/>
</dbReference>
<organism evidence="1 2">
    <name type="scientific">Triparma strigata</name>
    <dbReference type="NCBI Taxonomy" id="1606541"/>
    <lineage>
        <taxon>Eukaryota</taxon>
        <taxon>Sar</taxon>
        <taxon>Stramenopiles</taxon>
        <taxon>Ochrophyta</taxon>
        <taxon>Bolidophyceae</taxon>
        <taxon>Parmales</taxon>
        <taxon>Triparmaceae</taxon>
        <taxon>Triparma</taxon>
    </lineage>
</organism>
<comment type="caution">
    <text evidence="1">The sequence shown here is derived from an EMBL/GenBank/DDBJ whole genome shotgun (WGS) entry which is preliminary data.</text>
</comment>
<evidence type="ECO:0000313" key="1">
    <source>
        <dbReference type="EMBL" id="GMH96198.1"/>
    </source>
</evidence>
<protein>
    <submittedName>
        <fullName evidence="1">Uncharacterized protein</fullName>
    </submittedName>
</protein>
<name>A0A9W7EY88_9STRA</name>
<dbReference type="AlphaFoldDB" id="A0A9W7EY88"/>
<gene>
    <name evidence="1" type="ORF">TrST_g13192</name>
</gene>
<evidence type="ECO:0000313" key="2">
    <source>
        <dbReference type="Proteomes" id="UP001165085"/>
    </source>
</evidence>
<accession>A0A9W7EY88</accession>
<keyword evidence="2" id="KW-1185">Reference proteome</keyword>
<reference evidence="2" key="1">
    <citation type="journal article" date="2023" name="Commun. Biol.">
        <title>Genome analysis of Parmales, the sister group of diatoms, reveals the evolutionary specialization of diatoms from phago-mixotrophs to photoautotrophs.</title>
        <authorList>
            <person name="Ban H."/>
            <person name="Sato S."/>
            <person name="Yoshikawa S."/>
            <person name="Yamada K."/>
            <person name="Nakamura Y."/>
            <person name="Ichinomiya M."/>
            <person name="Sato N."/>
            <person name="Blanc-Mathieu R."/>
            <person name="Endo H."/>
            <person name="Kuwata A."/>
            <person name="Ogata H."/>
        </authorList>
    </citation>
    <scope>NUCLEOTIDE SEQUENCE [LARGE SCALE GENOMIC DNA]</scope>
    <source>
        <strain evidence="2">NIES 3701</strain>
    </source>
</reference>
<sequence length="99" mass="11343">MMSQKSTALSILSSPEAILYRKNYIKDLDFENEKVLQMDNVVQRYTDEEDAMITSGLGLIDGMEMKGAIAFRDFKTRFSATKFLKGTTILRTHHLEAFE</sequence>
<dbReference type="OrthoDB" id="10433515at2759"/>
<dbReference type="EMBL" id="BRXY01000462">
    <property type="protein sequence ID" value="GMH96198.1"/>
    <property type="molecule type" value="Genomic_DNA"/>
</dbReference>